<evidence type="ECO:0000313" key="5">
    <source>
        <dbReference type="Proteomes" id="UP001500432"/>
    </source>
</evidence>
<evidence type="ECO:0000313" key="4">
    <source>
        <dbReference type="EMBL" id="GAA2202390.1"/>
    </source>
</evidence>
<feature type="signal peptide" evidence="2">
    <location>
        <begin position="1"/>
        <end position="31"/>
    </location>
</feature>
<dbReference type="InterPro" id="IPR046281">
    <property type="entry name" value="DUF6318"/>
</dbReference>
<feature type="region of interest" description="Disordered" evidence="1">
    <location>
        <begin position="31"/>
        <end position="62"/>
    </location>
</feature>
<feature type="chain" id="PRO_5047240926" description="DUF6318 domain-containing protein" evidence="2">
    <location>
        <begin position="32"/>
        <end position="206"/>
    </location>
</feature>
<reference evidence="5" key="1">
    <citation type="journal article" date="2019" name="Int. J. Syst. Evol. Microbiol.">
        <title>The Global Catalogue of Microorganisms (GCM) 10K type strain sequencing project: providing services to taxonomists for standard genome sequencing and annotation.</title>
        <authorList>
            <consortium name="The Broad Institute Genomics Platform"/>
            <consortium name="The Broad Institute Genome Sequencing Center for Infectious Disease"/>
            <person name="Wu L."/>
            <person name="Ma J."/>
        </authorList>
    </citation>
    <scope>NUCLEOTIDE SEQUENCE [LARGE SCALE GENOMIC DNA]</scope>
    <source>
        <strain evidence="5">JCM 16034</strain>
    </source>
</reference>
<proteinExistence type="predicted"/>
<protein>
    <recommendedName>
        <fullName evidence="3">DUF6318 domain-containing protein</fullName>
    </recommendedName>
</protein>
<keyword evidence="5" id="KW-1185">Reference proteome</keyword>
<dbReference type="Pfam" id="PF19843">
    <property type="entry name" value="DUF6318"/>
    <property type="match status" value="1"/>
</dbReference>
<name>A0ABP5NSB3_9MICC</name>
<sequence>MAHHRALRYALPALLLSGSLLVSGCGGGATAGPSSTGAPSSGTATADPRPTPASSTAPARNVPVPALPEAAKQNTREGFEAFVRHYIDLLDYAYQTGDTKPALAVAAPDCTMCNTITSDVKKTYTTGKWIVGGELTLESYASDGTPDLDEIWFAYLKISQRSFTDFSTDGPGGSASGGVANIGASGEFSGGAWRMWDLGKVKGDKS</sequence>
<evidence type="ECO:0000256" key="2">
    <source>
        <dbReference type="SAM" id="SignalP"/>
    </source>
</evidence>
<gene>
    <name evidence="4" type="ORF">GCM10009849_30610</name>
</gene>
<comment type="caution">
    <text evidence="4">The sequence shown here is derived from an EMBL/GenBank/DDBJ whole genome shotgun (WGS) entry which is preliminary data.</text>
</comment>
<feature type="compositionally biased region" description="Low complexity" evidence="1">
    <location>
        <begin position="31"/>
        <end position="60"/>
    </location>
</feature>
<accession>A0ABP5NSB3</accession>
<evidence type="ECO:0000256" key="1">
    <source>
        <dbReference type="SAM" id="MobiDB-lite"/>
    </source>
</evidence>
<evidence type="ECO:0000259" key="3">
    <source>
        <dbReference type="Pfam" id="PF19843"/>
    </source>
</evidence>
<dbReference type="Proteomes" id="UP001500432">
    <property type="component" value="Unassembled WGS sequence"/>
</dbReference>
<dbReference type="PROSITE" id="PS51257">
    <property type="entry name" value="PROKAR_LIPOPROTEIN"/>
    <property type="match status" value="1"/>
</dbReference>
<dbReference type="EMBL" id="BAAAQW010000010">
    <property type="protein sequence ID" value="GAA2202390.1"/>
    <property type="molecule type" value="Genomic_DNA"/>
</dbReference>
<organism evidence="4 5">
    <name type="scientific">Sinomonas flava</name>
    <dbReference type="NCBI Taxonomy" id="496857"/>
    <lineage>
        <taxon>Bacteria</taxon>
        <taxon>Bacillati</taxon>
        <taxon>Actinomycetota</taxon>
        <taxon>Actinomycetes</taxon>
        <taxon>Micrococcales</taxon>
        <taxon>Micrococcaceae</taxon>
        <taxon>Sinomonas</taxon>
    </lineage>
</organism>
<feature type="domain" description="DUF6318" evidence="3">
    <location>
        <begin position="52"/>
        <end position="195"/>
    </location>
</feature>
<dbReference type="RefSeq" id="WP_344300729.1">
    <property type="nucleotide sequence ID" value="NZ_BAAAQW010000010.1"/>
</dbReference>
<keyword evidence="2" id="KW-0732">Signal</keyword>